<evidence type="ECO:0000313" key="2">
    <source>
        <dbReference type="Proteomes" id="UP000887565"/>
    </source>
</evidence>
<accession>A0A915KZ18</accession>
<dbReference type="InterPro" id="IPR050235">
    <property type="entry name" value="CK1_Ser-Thr_kinase"/>
</dbReference>
<dbReference type="InterPro" id="IPR011009">
    <property type="entry name" value="Kinase-like_dom_sf"/>
</dbReference>
<dbReference type="OMA" id="IANIRWF"/>
<feature type="domain" description="Protein kinase" evidence="1">
    <location>
        <begin position="42"/>
        <end position="224"/>
    </location>
</feature>
<dbReference type="SMART" id="SM00220">
    <property type="entry name" value="S_TKc"/>
    <property type="match status" value="1"/>
</dbReference>
<dbReference type="GO" id="GO:0004672">
    <property type="term" value="F:protein kinase activity"/>
    <property type="evidence" value="ECO:0007669"/>
    <property type="project" value="InterPro"/>
</dbReference>
<sequence length="224" mass="25195">MSQQILSKSIKKANISLKMEQTMTTTTIEDLCKPNDLLHNRFTIIKKLTAGTFGQIYVAKDNKSKDLDVAIKVESSVGSVVQLPLEVMVMKQYQGKVHGTTLVCYGCERGKNYIVMQLLGENLKTLRCRCPNNEMRFSGSTVVRILAQCLESLRDLHEINFLHRDVKPANFAVGIGTRKDIIYIIDFGLSRRYRNSDGTLRPARPVAGVRGTLKYCSPSTLKHK</sequence>
<reference evidence="3" key="1">
    <citation type="submission" date="2022-11" db="UniProtKB">
        <authorList>
            <consortium name="WormBaseParasite"/>
        </authorList>
    </citation>
    <scope>IDENTIFICATION</scope>
</reference>
<dbReference type="GO" id="GO:0005524">
    <property type="term" value="F:ATP binding"/>
    <property type="evidence" value="ECO:0007669"/>
    <property type="project" value="InterPro"/>
</dbReference>
<dbReference type="AlphaFoldDB" id="A0A915KZ18"/>
<keyword evidence="2" id="KW-1185">Reference proteome</keyword>
<dbReference type="Pfam" id="PF00069">
    <property type="entry name" value="Pkinase"/>
    <property type="match status" value="1"/>
</dbReference>
<proteinExistence type="predicted"/>
<dbReference type="WBParaSite" id="nRc.2.0.1.t44188-RA">
    <property type="protein sequence ID" value="nRc.2.0.1.t44188-RA"/>
    <property type="gene ID" value="nRc.2.0.1.g44188"/>
</dbReference>
<dbReference type="Gene3D" id="1.10.510.10">
    <property type="entry name" value="Transferase(Phosphotransferase) domain 1"/>
    <property type="match status" value="1"/>
</dbReference>
<dbReference type="Proteomes" id="UP000887565">
    <property type="component" value="Unplaced"/>
</dbReference>
<evidence type="ECO:0000259" key="1">
    <source>
        <dbReference type="PROSITE" id="PS50011"/>
    </source>
</evidence>
<dbReference type="PROSITE" id="PS50011">
    <property type="entry name" value="PROTEIN_KINASE_DOM"/>
    <property type="match status" value="1"/>
</dbReference>
<evidence type="ECO:0000313" key="3">
    <source>
        <dbReference type="WBParaSite" id="nRc.2.0.1.t44188-RA"/>
    </source>
</evidence>
<dbReference type="SUPFAM" id="SSF56112">
    <property type="entry name" value="Protein kinase-like (PK-like)"/>
    <property type="match status" value="1"/>
</dbReference>
<name>A0A915KZ18_ROMCU</name>
<organism evidence="2 3">
    <name type="scientific">Romanomermis culicivorax</name>
    <name type="common">Nematode worm</name>
    <dbReference type="NCBI Taxonomy" id="13658"/>
    <lineage>
        <taxon>Eukaryota</taxon>
        <taxon>Metazoa</taxon>
        <taxon>Ecdysozoa</taxon>
        <taxon>Nematoda</taxon>
        <taxon>Enoplea</taxon>
        <taxon>Dorylaimia</taxon>
        <taxon>Mermithida</taxon>
        <taxon>Mermithoidea</taxon>
        <taxon>Mermithidae</taxon>
        <taxon>Romanomermis</taxon>
    </lineage>
</organism>
<protein>
    <submittedName>
        <fullName evidence="3">Protein kinase domain-containing protein</fullName>
    </submittedName>
</protein>
<dbReference type="InterPro" id="IPR000719">
    <property type="entry name" value="Prot_kinase_dom"/>
</dbReference>
<dbReference type="PANTHER" id="PTHR11909">
    <property type="entry name" value="CASEIN KINASE-RELATED"/>
    <property type="match status" value="1"/>
</dbReference>